<evidence type="ECO:0000256" key="4">
    <source>
        <dbReference type="ARBA" id="ARBA00023136"/>
    </source>
</evidence>
<evidence type="ECO:0000256" key="3">
    <source>
        <dbReference type="ARBA" id="ARBA00022989"/>
    </source>
</evidence>
<dbReference type="InterPro" id="IPR006634">
    <property type="entry name" value="TLC-dom"/>
</dbReference>
<reference evidence="8" key="1">
    <citation type="submission" date="2021-01" db="EMBL/GenBank/DDBJ databases">
        <authorList>
            <person name="Corre E."/>
            <person name="Pelletier E."/>
            <person name="Niang G."/>
            <person name="Scheremetjew M."/>
            <person name="Finn R."/>
            <person name="Kale V."/>
            <person name="Holt S."/>
            <person name="Cochrane G."/>
            <person name="Meng A."/>
            <person name="Brown T."/>
            <person name="Cohen L."/>
        </authorList>
    </citation>
    <scope>NUCLEOTIDE SEQUENCE</scope>
    <source>
        <strain evidence="8">CCMP325</strain>
    </source>
</reference>
<keyword evidence="4 5" id="KW-0472">Membrane</keyword>
<keyword evidence="2 5" id="KW-0812">Transmembrane</keyword>
<evidence type="ECO:0000259" key="7">
    <source>
        <dbReference type="PROSITE" id="PS50922"/>
    </source>
</evidence>
<dbReference type="AlphaFoldDB" id="A0A7S0HDI5"/>
<dbReference type="InterPro" id="IPR050846">
    <property type="entry name" value="TLCD"/>
</dbReference>
<feature type="transmembrane region" description="Helical" evidence="6">
    <location>
        <begin position="26"/>
        <end position="48"/>
    </location>
</feature>
<dbReference type="GO" id="GO:0055088">
    <property type="term" value="P:lipid homeostasis"/>
    <property type="evidence" value="ECO:0007669"/>
    <property type="project" value="TreeGrafter"/>
</dbReference>
<evidence type="ECO:0000256" key="5">
    <source>
        <dbReference type="PROSITE-ProRule" id="PRU00205"/>
    </source>
</evidence>
<feature type="transmembrane region" description="Helical" evidence="6">
    <location>
        <begin position="129"/>
        <end position="149"/>
    </location>
</feature>
<feature type="transmembrane region" description="Helical" evidence="6">
    <location>
        <begin position="156"/>
        <end position="176"/>
    </location>
</feature>
<evidence type="ECO:0000256" key="1">
    <source>
        <dbReference type="ARBA" id="ARBA00004141"/>
    </source>
</evidence>
<feature type="transmembrane region" description="Helical" evidence="6">
    <location>
        <begin position="88"/>
        <end position="109"/>
    </location>
</feature>
<dbReference type="PANTHER" id="PTHR13439">
    <property type="entry name" value="CT120 PROTEIN"/>
    <property type="match status" value="1"/>
</dbReference>
<evidence type="ECO:0000256" key="6">
    <source>
        <dbReference type="SAM" id="Phobius"/>
    </source>
</evidence>
<keyword evidence="3 6" id="KW-1133">Transmembrane helix</keyword>
<protein>
    <recommendedName>
        <fullName evidence="7">TLC domain-containing protein</fullName>
    </recommendedName>
</protein>
<dbReference type="GO" id="GO:0005783">
    <property type="term" value="C:endoplasmic reticulum"/>
    <property type="evidence" value="ECO:0007669"/>
    <property type="project" value="TreeGrafter"/>
</dbReference>
<feature type="transmembrane region" description="Helical" evidence="6">
    <location>
        <begin position="249"/>
        <end position="271"/>
    </location>
</feature>
<comment type="subcellular location">
    <subcellularLocation>
        <location evidence="1">Membrane</location>
        <topology evidence="1">Multi-pass membrane protein</topology>
    </subcellularLocation>
</comment>
<dbReference type="PANTHER" id="PTHR13439:SF0">
    <property type="entry name" value="TOPOISOMERASE I DAMAGE AFFECTED PROTEIN 4"/>
    <property type="match status" value="1"/>
</dbReference>
<dbReference type="GO" id="GO:0016020">
    <property type="term" value="C:membrane"/>
    <property type="evidence" value="ECO:0007669"/>
    <property type="project" value="UniProtKB-SubCell"/>
</dbReference>
<evidence type="ECO:0000313" key="8">
    <source>
        <dbReference type="EMBL" id="CAD8470802.1"/>
    </source>
</evidence>
<dbReference type="SMART" id="SM00724">
    <property type="entry name" value="TLC"/>
    <property type="match status" value="1"/>
</dbReference>
<dbReference type="EMBL" id="HBEO01004507">
    <property type="protein sequence ID" value="CAD8470802.1"/>
    <property type="molecule type" value="Transcribed_RNA"/>
</dbReference>
<evidence type="ECO:0000256" key="2">
    <source>
        <dbReference type="ARBA" id="ARBA00022692"/>
    </source>
</evidence>
<gene>
    <name evidence="8" type="ORF">HPHI1048_LOCUS3222</name>
</gene>
<dbReference type="Pfam" id="PF03798">
    <property type="entry name" value="TRAM_LAG1_CLN8"/>
    <property type="match status" value="1"/>
</dbReference>
<dbReference type="PROSITE" id="PS50922">
    <property type="entry name" value="TLC"/>
    <property type="match status" value="1"/>
</dbReference>
<organism evidence="8">
    <name type="scientific">Hanusia phi</name>
    <dbReference type="NCBI Taxonomy" id="3032"/>
    <lineage>
        <taxon>Eukaryota</taxon>
        <taxon>Cryptophyceae</taxon>
        <taxon>Pyrenomonadales</taxon>
        <taxon>Geminigeraceae</taxon>
        <taxon>Hanusia</taxon>
    </lineage>
</organism>
<proteinExistence type="predicted"/>
<accession>A0A7S0HDI5</accession>
<sequence length="295" mass="33711">MLRSPKKTPPTPSMEESLLSSVPAEWAGPLMVMLVSFMVFAVMWLALAKRPTSSRIAKEKKLHRASDDPYSFYDPASGQSHRFFKAELATRIVSTIHALLVCYGAAMGLYTHRNMFQDMLWATSPIVRFWYSVSMAYFLGDILLCVVMFREYGFMFTFHGICAFAAVSIICLGNMFHFFGCIGFLWEFSTIFLNLRWFMLEYGYKETLAFKLNGIALVVFFFIFRIFIGCPYSFIFWTQLSSARAEGKISGGVYLTMSLMLGGVNSLNIFWGKKLFDGLVRLFRKWGSPEAIKEP</sequence>
<feature type="domain" description="TLC" evidence="7">
    <location>
        <begin position="83"/>
        <end position="284"/>
    </location>
</feature>
<feature type="transmembrane region" description="Helical" evidence="6">
    <location>
        <begin position="212"/>
        <end position="237"/>
    </location>
</feature>
<name>A0A7S0HDI5_9CRYP</name>